<feature type="non-terminal residue" evidence="2">
    <location>
        <position position="1"/>
    </location>
</feature>
<sequence>GFHGRSASIVRPLGRKSRSRPGSSGRPALRPRRATVRRPPAAAGLPPVLGGARHLPGRLPGHAAGAAVDRGPHAAGGPVRGRAAGGGRDRTVLPRRLARRRLGRPLPPPPDADRRRFGSGGALAPHPHRLSLRPAEHGPALGRRAAGGNAGGLRQCRLRLVPPLPRPARGPRRGQRQAGGEPLHGPDRGAGDRWHPDRRRRRADRPRRRRRLVPRLRPPARPNPHAGGPAPPPHREADPGRDRRRDRRGAPAPRAPTVDPERDDDRVLRLRLLRRLRPLLHARARADGDGGRARLRNRRGRRLDRRRDRGADRAPPRAGADRRRRPTPVRRQRDGDPAGGRLPGDRPRDGGRFGVSPVADDHRRQCERPRPAAGADAGPAPRPGQRDVPLPRRRVAAARLPPWRTPRRGDRAHGDAGGRGAWDAARRGLAVRLAVTAAAPPPAL</sequence>
<feature type="compositionally biased region" description="Basic and acidic residues" evidence="1">
    <location>
        <begin position="233"/>
        <end position="243"/>
    </location>
</feature>
<feature type="compositionally biased region" description="Basic and acidic residues" evidence="1">
    <location>
        <begin position="359"/>
        <end position="370"/>
    </location>
</feature>
<feature type="compositionally biased region" description="Basic residues" evidence="1">
    <location>
        <begin position="196"/>
        <end position="214"/>
    </location>
</feature>
<protein>
    <submittedName>
        <fullName evidence="2">Uncharacterized protein</fullName>
    </submittedName>
</protein>
<feature type="compositionally biased region" description="Low complexity" evidence="1">
    <location>
        <begin position="73"/>
        <end position="82"/>
    </location>
</feature>
<feature type="non-terminal residue" evidence="2">
    <location>
        <position position="444"/>
    </location>
</feature>
<evidence type="ECO:0000313" key="2">
    <source>
        <dbReference type="EMBL" id="CAA9579383.1"/>
    </source>
</evidence>
<feature type="compositionally biased region" description="Low complexity" evidence="1">
    <location>
        <begin position="37"/>
        <end position="53"/>
    </location>
</feature>
<feature type="compositionally biased region" description="Basic residues" evidence="1">
    <location>
        <begin position="293"/>
        <end position="304"/>
    </location>
</feature>
<proteinExistence type="predicted"/>
<feature type="compositionally biased region" description="Basic and acidic residues" evidence="1">
    <location>
        <begin position="305"/>
        <end position="321"/>
    </location>
</feature>
<gene>
    <name evidence="2" type="ORF">AVDCRST_MAG19-3689</name>
</gene>
<feature type="region of interest" description="Disordered" evidence="1">
    <location>
        <begin position="1"/>
        <end position="263"/>
    </location>
</feature>
<evidence type="ECO:0000256" key="1">
    <source>
        <dbReference type="SAM" id="MobiDB-lite"/>
    </source>
</evidence>
<feature type="compositionally biased region" description="Low complexity" evidence="1">
    <location>
        <begin position="138"/>
        <end position="161"/>
    </location>
</feature>
<dbReference type="AlphaFoldDB" id="A0A6J4VHB5"/>
<dbReference type="EMBL" id="CADCWL010000207">
    <property type="protein sequence ID" value="CAA9579383.1"/>
    <property type="molecule type" value="Genomic_DNA"/>
</dbReference>
<organism evidence="2">
    <name type="scientific">uncultured Thermomicrobiales bacterium</name>
    <dbReference type="NCBI Taxonomy" id="1645740"/>
    <lineage>
        <taxon>Bacteria</taxon>
        <taxon>Pseudomonadati</taxon>
        <taxon>Thermomicrobiota</taxon>
        <taxon>Thermomicrobia</taxon>
        <taxon>Thermomicrobiales</taxon>
        <taxon>environmental samples</taxon>
    </lineage>
</organism>
<accession>A0A6J4VHB5</accession>
<name>A0A6J4VHB5_9BACT</name>
<feature type="region of interest" description="Disordered" evidence="1">
    <location>
        <begin position="287"/>
        <end position="421"/>
    </location>
</feature>
<feature type="compositionally biased region" description="Basic and acidic residues" evidence="1">
    <location>
        <begin position="184"/>
        <end position="195"/>
    </location>
</feature>
<reference evidence="2" key="1">
    <citation type="submission" date="2020-02" db="EMBL/GenBank/DDBJ databases">
        <authorList>
            <person name="Meier V. D."/>
        </authorList>
    </citation>
    <scope>NUCLEOTIDE SEQUENCE</scope>
    <source>
        <strain evidence="2">AVDCRST_MAG19</strain>
    </source>
</reference>
<feature type="compositionally biased region" description="Basic and acidic residues" evidence="1">
    <location>
        <begin position="407"/>
        <end position="416"/>
    </location>
</feature>